<evidence type="ECO:0000313" key="1">
    <source>
        <dbReference type="EMBL" id="MCI4684824.1"/>
    </source>
</evidence>
<accession>A0ABS9ZAT8</accession>
<sequence>MARSLSLALHPGGARPLPADWRALLDLLPENLRELYEERAALIEYDGGEKRATAERRAFECVMAETDAAFWGWRSAGAGGKHAAVT</sequence>
<protein>
    <submittedName>
        <fullName evidence="1">Uncharacterized protein</fullName>
    </submittedName>
</protein>
<evidence type="ECO:0000313" key="2">
    <source>
        <dbReference type="Proteomes" id="UP001139104"/>
    </source>
</evidence>
<dbReference type="RefSeq" id="WP_243068702.1">
    <property type="nucleotide sequence ID" value="NZ_JAIVFK010000022.1"/>
</dbReference>
<reference evidence="1" key="1">
    <citation type="journal article" date="2022" name="ISME J.">
        <title>Identification of active gaseous-alkane degraders at natural gas seeps.</title>
        <authorList>
            <person name="Farhan Ul Haque M."/>
            <person name="Hernandez M."/>
            <person name="Crombie A.T."/>
            <person name="Murrell J.C."/>
        </authorList>
    </citation>
    <scope>NUCLEOTIDE SEQUENCE</scope>
    <source>
        <strain evidence="1">PC2</strain>
    </source>
</reference>
<comment type="caution">
    <text evidence="1">The sequence shown here is derived from an EMBL/GenBank/DDBJ whole genome shotgun (WGS) entry which is preliminary data.</text>
</comment>
<proteinExistence type="predicted"/>
<name>A0ABS9ZAT8_9HYPH</name>
<dbReference type="Proteomes" id="UP001139104">
    <property type="component" value="Unassembled WGS sequence"/>
</dbReference>
<dbReference type="EMBL" id="JAIVFP010000001">
    <property type="protein sequence ID" value="MCI4684824.1"/>
    <property type="molecule type" value="Genomic_DNA"/>
</dbReference>
<gene>
    <name evidence="1" type="ORF">K2U94_18975</name>
</gene>
<organism evidence="1 2">
    <name type="scientific">Candidatus Rhodoblastus alkanivorans</name>
    <dbReference type="NCBI Taxonomy" id="2954117"/>
    <lineage>
        <taxon>Bacteria</taxon>
        <taxon>Pseudomonadati</taxon>
        <taxon>Pseudomonadota</taxon>
        <taxon>Alphaproteobacteria</taxon>
        <taxon>Hyphomicrobiales</taxon>
        <taxon>Rhodoblastaceae</taxon>
        <taxon>Rhodoblastus</taxon>
    </lineage>
</organism>
<keyword evidence="2" id="KW-1185">Reference proteome</keyword>